<sequence>SHARPHIKWMIETYPAIVDVVVTPYTAKSKTLPKDSLFETLDKYDVGFFGIKPFASNSLFKGDSSPGNPHAEEDDRLARLAVRYILCNPAITAPIPGMINTHQVDNMARAVKERRELDVAEAKELEEAMDQAWARLPANYQWLKDWEYV</sequence>
<dbReference type="EMBL" id="BARS01029794">
    <property type="protein sequence ID" value="GAG08640.1"/>
    <property type="molecule type" value="Genomic_DNA"/>
</dbReference>
<dbReference type="SUPFAM" id="SSF51430">
    <property type="entry name" value="NAD(P)-linked oxidoreductase"/>
    <property type="match status" value="1"/>
</dbReference>
<feature type="non-terminal residue" evidence="1">
    <location>
        <position position="1"/>
    </location>
</feature>
<comment type="caution">
    <text evidence="1">The sequence shown here is derived from an EMBL/GenBank/DDBJ whole genome shotgun (WGS) entry which is preliminary data.</text>
</comment>
<name>X0USF7_9ZZZZ</name>
<proteinExistence type="predicted"/>
<dbReference type="AlphaFoldDB" id="X0USF7"/>
<dbReference type="InterPro" id="IPR036812">
    <property type="entry name" value="NAD(P)_OxRdtase_dom_sf"/>
</dbReference>
<dbReference type="Gene3D" id="3.20.20.100">
    <property type="entry name" value="NADP-dependent oxidoreductase domain"/>
    <property type="match status" value="1"/>
</dbReference>
<protein>
    <recommendedName>
        <fullName evidence="2">NADP-dependent oxidoreductase domain-containing protein</fullName>
    </recommendedName>
</protein>
<accession>X0USF7</accession>
<evidence type="ECO:0000313" key="1">
    <source>
        <dbReference type="EMBL" id="GAG08640.1"/>
    </source>
</evidence>
<evidence type="ECO:0008006" key="2">
    <source>
        <dbReference type="Google" id="ProtNLM"/>
    </source>
</evidence>
<reference evidence="1" key="1">
    <citation type="journal article" date="2014" name="Front. Microbiol.">
        <title>High frequency of phylogenetically diverse reductive dehalogenase-homologous genes in deep subseafloor sedimentary metagenomes.</title>
        <authorList>
            <person name="Kawai M."/>
            <person name="Futagami T."/>
            <person name="Toyoda A."/>
            <person name="Takaki Y."/>
            <person name="Nishi S."/>
            <person name="Hori S."/>
            <person name="Arai W."/>
            <person name="Tsubouchi T."/>
            <person name="Morono Y."/>
            <person name="Uchiyama I."/>
            <person name="Ito T."/>
            <person name="Fujiyama A."/>
            <person name="Inagaki F."/>
            <person name="Takami H."/>
        </authorList>
    </citation>
    <scope>NUCLEOTIDE SEQUENCE</scope>
    <source>
        <strain evidence="1">Expedition CK06-06</strain>
    </source>
</reference>
<gene>
    <name evidence="1" type="ORF">S01H1_46527</name>
</gene>
<organism evidence="1">
    <name type="scientific">marine sediment metagenome</name>
    <dbReference type="NCBI Taxonomy" id="412755"/>
    <lineage>
        <taxon>unclassified sequences</taxon>
        <taxon>metagenomes</taxon>
        <taxon>ecological metagenomes</taxon>
    </lineage>
</organism>